<feature type="binding site" evidence="4">
    <location>
        <position position="104"/>
    </location>
    <ligand>
        <name>1-deoxy-D-xylulose 5-phosphate</name>
        <dbReference type="ChEBI" id="CHEBI:57792"/>
    </ligand>
</feature>
<feature type="binding site" evidence="4">
    <location>
        <position position="54"/>
    </location>
    <ligand>
        <name>1-deoxy-D-xylulose 5-phosphate</name>
        <dbReference type="ChEBI" id="CHEBI:57792"/>
    </ligand>
</feature>
<dbReference type="AlphaFoldDB" id="A0A0Q9YRR6"/>
<comment type="subcellular location">
    <subcellularLocation>
        <location evidence="4">Cytoplasm</location>
    </subcellularLocation>
</comment>
<dbReference type="NCBIfam" id="NF003623">
    <property type="entry name" value="PRK05265.1-1"/>
    <property type="match status" value="1"/>
</dbReference>
<dbReference type="OrthoDB" id="9806590at2"/>
<dbReference type="GO" id="GO:0033856">
    <property type="term" value="F:pyridoxine 5'-phosphate synthase activity"/>
    <property type="evidence" value="ECO:0007669"/>
    <property type="project" value="UniProtKB-UniRule"/>
</dbReference>
<feature type="binding site" evidence="4">
    <location>
        <position position="11"/>
    </location>
    <ligand>
        <name>3-amino-2-oxopropyl phosphate</name>
        <dbReference type="ChEBI" id="CHEBI:57279"/>
    </ligand>
</feature>
<keyword evidence="1 4" id="KW-0963">Cytoplasm</keyword>
<comment type="similarity">
    <text evidence="4">Belongs to the PNP synthase family.</text>
</comment>
<comment type="subunit">
    <text evidence="4">Homooctamer; tetramer of dimers.</text>
</comment>
<dbReference type="InterPro" id="IPR004569">
    <property type="entry name" value="PyrdxlP_synth_PdxJ"/>
</dbReference>
<gene>
    <name evidence="4 6" type="primary">pdxJ</name>
    <name evidence="6" type="ORF">CC99x_00359</name>
    <name evidence="7" type="ORF">CC99x_005135</name>
</gene>
<evidence type="ECO:0000256" key="3">
    <source>
        <dbReference type="ARBA" id="ARBA00023096"/>
    </source>
</evidence>
<dbReference type="HAMAP" id="MF_00279">
    <property type="entry name" value="PdxJ"/>
    <property type="match status" value="1"/>
</dbReference>
<protein>
    <recommendedName>
        <fullName evidence="4 5">Pyridoxine 5'-phosphate synthase</fullName>
        <shortName evidence="4">PNP synthase</shortName>
        <ecNumber evidence="4 5">2.6.99.2</ecNumber>
    </recommendedName>
</protein>
<comment type="catalytic activity">
    <reaction evidence="4">
        <text>3-amino-2-oxopropyl phosphate + 1-deoxy-D-xylulose 5-phosphate = pyridoxine 5'-phosphate + phosphate + 2 H2O + H(+)</text>
        <dbReference type="Rhea" id="RHEA:15265"/>
        <dbReference type="ChEBI" id="CHEBI:15377"/>
        <dbReference type="ChEBI" id="CHEBI:15378"/>
        <dbReference type="ChEBI" id="CHEBI:43474"/>
        <dbReference type="ChEBI" id="CHEBI:57279"/>
        <dbReference type="ChEBI" id="CHEBI:57792"/>
        <dbReference type="ChEBI" id="CHEBI:58589"/>
        <dbReference type="EC" id="2.6.99.2"/>
    </reaction>
</comment>
<evidence type="ECO:0000256" key="4">
    <source>
        <dbReference type="HAMAP-Rule" id="MF_00279"/>
    </source>
</evidence>
<name>A0A0Q9YRR6_9GAMM</name>
<comment type="pathway">
    <text evidence="4">Cofactor biosynthesis; pyridoxine 5'-phosphate biosynthesis; pyridoxine 5'-phosphate from D-erythrose 4-phosphate: step 5/5.</text>
</comment>
<dbReference type="InterPro" id="IPR036130">
    <property type="entry name" value="Pyridoxine-5'_phos_synth"/>
</dbReference>
<evidence type="ECO:0000313" key="7">
    <source>
        <dbReference type="EMBL" id="MCS5708284.1"/>
    </source>
</evidence>
<feature type="binding site" evidence="4">
    <location>
        <position position="49"/>
    </location>
    <ligand>
        <name>1-deoxy-D-xylulose 5-phosphate</name>
        <dbReference type="ChEBI" id="CHEBI:57792"/>
    </ligand>
</feature>
<dbReference type="GO" id="GO:0008615">
    <property type="term" value="P:pyridoxine biosynthetic process"/>
    <property type="evidence" value="ECO:0007669"/>
    <property type="project" value="UniProtKB-UniRule"/>
</dbReference>
<feature type="active site" description="Proton acceptor" evidence="4">
    <location>
        <position position="47"/>
    </location>
</feature>
<dbReference type="RefSeq" id="WP_057623022.1">
    <property type="nucleotide sequence ID" value="NZ_LKHV02000001.1"/>
</dbReference>
<keyword evidence="8" id="KW-1185">Reference proteome</keyword>
<feature type="binding site" evidence="4">
    <location>
        <begin position="13"/>
        <end position="14"/>
    </location>
    <ligand>
        <name>1-deoxy-D-xylulose 5-phosphate</name>
        <dbReference type="ChEBI" id="CHEBI:57792"/>
    </ligand>
</feature>
<dbReference type="NCBIfam" id="NF003627">
    <property type="entry name" value="PRK05265.1-5"/>
    <property type="match status" value="1"/>
</dbReference>
<dbReference type="Gene3D" id="3.20.20.70">
    <property type="entry name" value="Aldolase class I"/>
    <property type="match status" value="1"/>
</dbReference>
<dbReference type="EMBL" id="LKHV02000001">
    <property type="protein sequence ID" value="MCS5708284.1"/>
    <property type="molecule type" value="Genomic_DNA"/>
</dbReference>
<dbReference type="PANTHER" id="PTHR30456">
    <property type="entry name" value="PYRIDOXINE 5'-PHOSPHATE SYNTHASE"/>
    <property type="match status" value="1"/>
</dbReference>
<dbReference type="GO" id="GO:0005829">
    <property type="term" value="C:cytosol"/>
    <property type="evidence" value="ECO:0007669"/>
    <property type="project" value="TreeGrafter"/>
</dbReference>
<comment type="function">
    <text evidence="4">Catalyzes the complicated ring closure reaction between the two acyclic compounds 1-deoxy-D-xylulose-5-phosphate (DXP) and 3-amino-2-oxopropyl phosphate (1-amino-acetone-3-phosphate or AAP) to form pyridoxine 5'-phosphate (PNP) and inorganic phosphate.</text>
</comment>
<dbReference type="NCBIfam" id="TIGR00559">
    <property type="entry name" value="pdxJ"/>
    <property type="match status" value="1"/>
</dbReference>
<dbReference type="EMBL" id="LKHV01000001">
    <property type="protein sequence ID" value="KRG20138.1"/>
    <property type="molecule type" value="Genomic_DNA"/>
</dbReference>
<evidence type="ECO:0000313" key="6">
    <source>
        <dbReference type="EMBL" id="KRG20138.1"/>
    </source>
</evidence>
<sequence>MRTEAIRLGVNVDHVATLRQARKTQYPDPVRAALMAEEAGAHQITVHLREDRRHIQERDVEILKEVLEIDLNLEIANTPEMIEFAQKIKPAYCCLVPEKREELTTEGGLDVIAHFDTIKKSIASLEANQIKVSLFIDANVKQIEAAFEAGARIIEIHTGHYADAFTKEETEERLNDIKKASEFADNLGIRVHAGHGLHYRNTLEIAKIPQIKELNIGHAIVGEAILSGMHEAVSRILDIMEMGRLC</sequence>
<keyword evidence="3 4" id="KW-0664">Pyridoxine biosynthesis</keyword>
<dbReference type="NCBIfam" id="NF003625">
    <property type="entry name" value="PRK05265.1-3"/>
    <property type="match status" value="1"/>
</dbReference>
<feature type="binding site" evidence="4">
    <location>
        <position position="22"/>
    </location>
    <ligand>
        <name>3-amino-2-oxopropyl phosphate</name>
        <dbReference type="ChEBI" id="CHEBI:57279"/>
    </ligand>
</feature>
<dbReference type="Pfam" id="PF03740">
    <property type="entry name" value="PdxJ"/>
    <property type="match status" value="1"/>
</dbReference>
<organism evidence="6">
    <name type="scientific">Candidatus Berkiella cookevillensis</name>
    <dbReference type="NCBI Taxonomy" id="437022"/>
    <lineage>
        <taxon>Bacteria</taxon>
        <taxon>Pseudomonadati</taxon>
        <taxon>Pseudomonadota</taxon>
        <taxon>Gammaproteobacteria</taxon>
        <taxon>Candidatus Berkiellales</taxon>
        <taxon>Candidatus Berkiellaceae</taxon>
        <taxon>Candidatus Berkiella</taxon>
    </lineage>
</organism>
<dbReference type="CDD" id="cd00003">
    <property type="entry name" value="PNPsynthase"/>
    <property type="match status" value="1"/>
</dbReference>
<feature type="binding site" evidence="4">
    <location>
        <begin position="217"/>
        <end position="218"/>
    </location>
    <ligand>
        <name>3-amino-2-oxopropyl phosphate</name>
        <dbReference type="ChEBI" id="CHEBI:57279"/>
    </ligand>
</feature>
<dbReference type="EC" id="2.6.99.2" evidence="4 5"/>
<feature type="active site" description="Proton acceptor" evidence="4">
    <location>
        <position position="74"/>
    </location>
</feature>
<keyword evidence="2 4" id="KW-0808">Transferase</keyword>
<reference evidence="6" key="1">
    <citation type="submission" date="2015-09" db="EMBL/GenBank/DDBJ databases">
        <title>Draft Genome Sequences of Two Novel Amoeba-resistant Intranuclear Bacteria, Candidatus Berkiella cookevillensis and Candidatus Berkiella aquae.</title>
        <authorList>
            <person name="Mehari Y.T."/>
            <person name="Arivett B.A."/>
            <person name="Farone A.L."/>
            <person name="Gunderson J.H."/>
            <person name="Farone M.B."/>
        </authorList>
    </citation>
    <scope>NUCLEOTIDE SEQUENCE [LARGE SCALE GENOMIC DNA]</scope>
    <source>
        <strain evidence="6">CC99</strain>
    </source>
</reference>
<dbReference type="SUPFAM" id="SSF63892">
    <property type="entry name" value="Pyridoxine 5'-phosphate synthase"/>
    <property type="match status" value="1"/>
</dbReference>
<feature type="binding site" evidence="4">
    <location>
        <position position="196"/>
    </location>
    <ligand>
        <name>3-amino-2-oxopropyl phosphate</name>
        <dbReference type="ChEBI" id="CHEBI:57279"/>
    </ligand>
</feature>
<feature type="active site" description="Proton donor" evidence="4">
    <location>
        <position position="195"/>
    </location>
</feature>
<dbReference type="InterPro" id="IPR013785">
    <property type="entry name" value="Aldolase_TIM"/>
</dbReference>
<dbReference type="Proteomes" id="UP000051494">
    <property type="component" value="Unassembled WGS sequence"/>
</dbReference>
<comment type="caution">
    <text evidence="6">The sequence shown here is derived from an EMBL/GenBank/DDBJ whole genome shotgun (WGS) entry which is preliminary data.</text>
</comment>
<reference evidence="7" key="3">
    <citation type="submission" date="2021-06" db="EMBL/GenBank/DDBJ databases">
        <title>Genomic Description and Analysis of Intracellular Bacteria, Candidatus Berkiella cookevillensis and Candidatus Berkiella aquae.</title>
        <authorList>
            <person name="Kidane D.T."/>
            <person name="Mehari Y.T."/>
            <person name="Rice F.C."/>
            <person name="Arivett B.A."/>
            <person name="Farone A.L."/>
            <person name="Berk S.G."/>
            <person name="Farone M.B."/>
        </authorList>
    </citation>
    <scope>NUCLEOTIDE SEQUENCE</scope>
    <source>
        <strain evidence="7">CC99</strain>
    </source>
</reference>
<dbReference type="PANTHER" id="PTHR30456:SF0">
    <property type="entry name" value="PYRIDOXINE 5'-PHOSPHATE SYNTHASE"/>
    <property type="match status" value="1"/>
</dbReference>
<evidence type="ECO:0000256" key="2">
    <source>
        <dbReference type="ARBA" id="ARBA00022679"/>
    </source>
</evidence>
<evidence type="ECO:0000256" key="1">
    <source>
        <dbReference type="ARBA" id="ARBA00022490"/>
    </source>
</evidence>
<proteinExistence type="inferred from homology"/>
<accession>A0A0Q9YRR6</accession>
<evidence type="ECO:0000256" key="5">
    <source>
        <dbReference type="NCBIfam" id="TIGR00559"/>
    </source>
</evidence>
<dbReference type="UniPathway" id="UPA00244">
    <property type="reaction ID" value="UER00313"/>
</dbReference>
<feature type="site" description="Transition state stabilizer" evidence="4">
    <location>
        <position position="155"/>
    </location>
</feature>
<dbReference type="STRING" id="437022.CC99x_00359"/>
<reference evidence="7" key="2">
    <citation type="journal article" date="2016" name="Genome Announc.">
        <title>Draft Genome Sequences of Two Novel Amoeba-Resistant Intranuclear Bacteria, 'Candidatus Berkiella cookevillensis' and 'Candidatus Berkiella aquae'.</title>
        <authorList>
            <person name="Mehari Y.T."/>
            <person name="Arivett B.A."/>
            <person name="Farone A.L."/>
            <person name="Gunderson J.H."/>
            <person name="Farone M.B."/>
        </authorList>
    </citation>
    <scope>NUCLEOTIDE SEQUENCE</scope>
    <source>
        <strain evidence="7">CC99</strain>
    </source>
</reference>
<evidence type="ECO:0000313" key="8">
    <source>
        <dbReference type="Proteomes" id="UP000051494"/>
    </source>
</evidence>
<dbReference type="PATRIC" id="fig|1590042.3.peg.376"/>